<comment type="caution">
    <text evidence="1">The sequence shown here is derived from an EMBL/GenBank/DDBJ whole genome shotgun (WGS) entry which is preliminary data.</text>
</comment>
<protein>
    <submittedName>
        <fullName evidence="1">11545_t:CDS:1</fullName>
    </submittedName>
</protein>
<gene>
    <name evidence="1" type="ORF">DHETER_LOCUS2316</name>
</gene>
<keyword evidence="2" id="KW-1185">Reference proteome</keyword>
<name>A0ACA9KP95_9GLOM</name>
<feature type="non-terminal residue" evidence="1">
    <location>
        <position position="1"/>
    </location>
</feature>
<reference evidence="1" key="1">
    <citation type="submission" date="2021-06" db="EMBL/GenBank/DDBJ databases">
        <authorList>
            <person name="Kallberg Y."/>
            <person name="Tangrot J."/>
            <person name="Rosling A."/>
        </authorList>
    </citation>
    <scope>NUCLEOTIDE SEQUENCE</scope>
    <source>
        <strain evidence="1">IL203A</strain>
    </source>
</reference>
<dbReference type="Proteomes" id="UP000789702">
    <property type="component" value="Unassembled WGS sequence"/>
</dbReference>
<evidence type="ECO:0000313" key="1">
    <source>
        <dbReference type="EMBL" id="CAG8485371.1"/>
    </source>
</evidence>
<organism evidence="1 2">
    <name type="scientific">Dentiscutata heterogama</name>
    <dbReference type="NCBI Taxonomy" id="1316150"/>
    <lineage>
        <taxon>Eukaryota</taxon>
        <taxon>Fungi</taxon>
        <taxon>Fungi incertae sedis</taxon>
        <taxon>Mucoromycota</taxon>
        <taxon>Glomeromycotina</taxon>
        <taxon>Glomeromycetes</taxon>
        <taxon>Diversisporales</taxon>
        <taxon>Gigasporaceae</taxon>
        <taxon>Dentiscutata</taxon>
    </lineage>
</organism>
<dbReference type="EMBL" id="CAJVPU010001644">
    <property type="protein sequence ID" value="CAG8485371.1"/>
    <property type="molecule type" value="Genomic_DNA"/>
</dbReference>
<sequence>TFGKVYHAESSGLDVALKSFDNNNAIIVQELKLHKNLSIHNNIIRFYGVSTNEDEDNFQYLLVFEYADSGTLRDYLQLNFYKLDWTHKLNLAQQLIDAINFMHENDIVHGNLVIINLRFI</sequence>
<evidence type="ECO:0000313" key="2">
    <source>
        <dbReference type="Proteomes" id="UP000789702"/>
    </source>
</evidence>
<proteinExistence type="predicted"/>
<accession>A0ACA9KP95</accession>